<dbReference type="Gene3D" id="1.10.287.130">
    <property type="match status" value="1"/>
</dbReference>
<proteinExistence type="predicted"/>
<dbReference type="Gene3D" id="3.30.565.10">
    <property type="entry name" value="Histidine kinase-like ATPase, C-terminal domain"/>
    <property type="match status" value="1"/>
</dbReference>
<keyword evidence="8" id="KW-0902">Two-component regulatory system</keyword>
<evidence type="ECO:0000313" key="11">
    <source>
        <dbReference type="EMBL" id="NVD27897.1"/>
    </source>
</evidence>
<evidence type="ECO:0000259" key="9">
    <source>
        <dbReference type="PROSITE" id="PS50109"/>
    </source>
</evidence>
<keyword evidence="12" id="KW-1185">Reference proteome</keyword>
<dbReference type="PANTHER" id="PTHR43065:SF10">
    <property type="entry name" value="PEROXIDE STRESS-ACTIVATED HISTIDINE KINASE MAK3"/>
    <property type="match status" value="1"/>
</dbReference>
<accession>A0ABX2N2J6</accession>
<feature type="domain" description="PAS" evidence="10">
    <location>
        <begin position="3"/>
        <end position="59"/>
    </location>
</feature>
<reference evidence="11 12" key="1">
    <citation type="submission" date="2020-06" db="EMBL/GenBank/DDBJ databases">
        <authorList>
            <person name="Kim S.-J."/>
            <person name="Park S.-J."/>
        </authorList>
    </citation>
    <scope>NUCLEOTIDE SEQUENCE [LARGE SCALE GENOMIC DNA]</scope>
    <source>
        <strain evidence="11 12">SW-151</strain>
    </source>
</reference>
<dbReference type="InterPro" id="IPR005467">
    <property type="entry name" value="His_kinase_dom"/>
</dbReference>
<dbReference type="Pfam" id="PF00512">
    <property type="entry name" value="HisKA"/>
    <property type="match status" value="1"/>
</dbReference>
<evidence type="ECO:0000256" key="1">
    <source>
        <dbReference type="ARBA" id="ARBA00000085"/>
    </source>
</evidence>
<keyword evidence="4" id="KW-0808">Transferase</keyword>
<evidence type="ECO:0000256" key="8">
    <source>
        <dbReference type="ARBA" id="ARBA00023012"/>
    </source>
</evidence>
<dbReference type="InterPro" id="IPR003594">
    <property type="entry name" value="HATPase_dom"/>
</dbReference>
<comment type="catalytic activity">
    <reaction evidence="1">
        <text>ATP + protein L-histidine = ADP + protein N-phospho-L-histidine.</text>
        <dbReference type="EC" id="2.7.13.3"/>
    </reaction>
</comment>
<keyword evidence="6" id="KW-0418">Kinase</keyword>
<evidence type="ECO:0000256" key="6">
    <source>
        <dbReference type="ARBA" id="ARBA00022777"/>
    </source>
</evidence>
<comment type="caution">
    <text evidence="11">The sequence shown here is derived from an EMBL/GenBank/DDBJ whole genome shotgun (WGS) entry which is preliminary data.</text>
</comment>
<dbReference type="InterPro" id="IPR004358">
    <property type="entry name" value="Sig_transdc_His_kin-like_C"/>
</dbReference>
<organism evidence="11 12">
    <name type="scientific">Parasphingorhabdus flavimaris</name>
    <dbReference type="NCBI Taxonomy" id="266812"/>
    <lineage>
        <taxon>Bacteria</taxon>
        <taxon>Pseudomonadati</taxon>
        <taxon>Pseudomonadota</taxon>
        <taxon>Alphaproteobacteria</taxon>
        <taxon>Sphingomonadales</taxon>
        <taxon>Sphingomonadaceae</taxon>
        <taxon>Parasphingorhabdus</taxon>
    </lineage>
</organism>
<evidence type="ECO:0000256" key="5">
    <source>
        <dbReference type="ARBA" id="ARBA00022741"/>
    </source>
</evidence>
<dbReference type="PRINTS" id="PR00344">
    <property type="entry name" value="BCTRLSENSOR"/>
</dbReference>
<dbReference type="Pfam" id="PF02518">
    <property type="entry name" value="HATPase_c"/>
    <property type="match status" value="1"/>
</dbReference>
<dbReference type="SMART" id="SM00388">
    <property type="entry name" value="HisKA"/>
    <property type="match status" value="1"/>
</dbReference>
<dbReference type="InterPro" id="IPR036097">
    <property type="entry name" value="HisK_dim/P_sf"/>
</dbReference>
<evidence type="ECO:0000259" key="10">
    <source>
        <dbReference type="PROSITE" id="PS50112"/>
    </source>
</evidence>
<dbReference type="Pfam" id="PF13188">
    <property type="entry name" value="PAS_8"/>
    <property type="match status" value="1"/>
</dbReference>
<dbReference type="RefSeq" id="WP_176279373.1">
    <property type="nucleotide sequence ID" value="NZ_JABWMH010000002.1"/>
</dbReference>
<keyword evidence="3" id="KW-0597">Phosphoprotein</keyword>
<dbReference type="InterPro" id="IPR000014">
    <property type="entry name" value="PAS"/>
</dbReference>
<dbReference type="SUPFAM" id="SSF47384">
    <property type="entry name" value="Homodimeric domain of signal transducing histidine kinase"/>
    <property type="match status" value="1"/>
</dbReference>
<dbReference type="Proteomes" id="UP000652427">
    <property type="component" value="Unassembled WGS sequence"/>
</dbReference>
<evidence type="ECO:0000256" key="3">
    <source>
        <dbReference type="ARBA" id="ARBA00022553"/>
    </source>
</evidence>
<dbReference type="Gene3D" id="3.30.450.20">
    <property type="entry name" value="PAS domain"/>
    <property type="match status" value="1"/>
</dbReference>
<gene>
    <name evidence="11" type="ORF">HUO14_08280</name>
</gene>
<dbReference type="InterPro" id="IPR036890">
    <property type="entry name" value="HATPase_C_sf"/>
</dbReference>
<evidence type="ECO:0000256" key="4">
    <source>
        <dbReference type="ARBA" id="ARBA00022679"/>
    </source>
</evidence>
<evidence type="ECO:0000313" key="12">
    <source>
        <dbReference type="Proteomes" id="UP000652427"/>
    </source>
</evidence>
<dbReference type="InterPro" id="IPR003661">
    <property type="entry name" value="HisK_dim/P_dom"/>
</dbReference>
<dbReference type="SUPFAM" id="SSF55874">
    <property type="entry name" value="ATPase domain of HSP90 chaperone/DNA topoisomerase II/histidine kinase"/>
    <property type="match status" value="1"/>
</dbReference>
<sequence>MIDRPSGEQILAGLNYAIMVVDSGDLITRINPAGEALFGTSAKHLIGRKVDDALQFSDPRLNAALIAPDTSLTARGVMVSSDERKLGIVDFDIHPLASGSDWRLISLALMPQDGPILESENHDPSNLAIRAPDILSHEIKNPLAAIRGAAQLLDRQMNQTQKTLTQMIIGEVERVVNLLNRMQTLSSNQPAQTQAVNIHTLIDRARRSIEAATGQVVKIQDKFDPSLPDALVDPDAMMQVLTNLLANAVDATKHLANPEIRIVTRYSFGASLSAQGENEAIRLPIQIMVCDNGPGVPPELEREIFSAFVSTKKEGQGLGLALVKKLMRDMNGRIRYDRENQHEMSRFTLFLPVAPKN</sequence>
<keyword evidence="5" id="KW-0547">Nucleotide-binding</keyword>
<dbReference type="PANTHER" id="PTHR43065">
    <property type="entry name" value="SENSOR HISTIDINE KINASE"/>
    <property type="match status" value="1"/>
</dbReference>
<dbReference type="EMBL" id="JABWMH010000002">
    <property type="protein sequence ID" value="NVD27897.1"/>
    <property type="molecule type" value="Genomic_DNA"/>
</dbReference>
<dbReference type="PROSITE" id="PS50109">
    <property type="entry name" value="HIS_KIN"/>
    <property type="match status" value="1"/>
</dbReference>
<dbReference type="InterPro" id="IPR035965">
    <property type="entry name" value="PAS-like_dom_sf"/>
</dbReference>
<dbReference type="SMART" id="SM00387">
    <property type="entry name" value="HATPase_c"/>
    <property type="match status" value="1"/>
</dbReference>
<protein>
    <recommendedName>
        <fullName evidence="2">histidine kinase</fullName>
        <ecNumber evidence="2">2.7.13.3</ecNumber>
    </recommendedName>
</protein>
<dbReference type="SMART" id="SM00091">
    <property type="entry name" value="PAS"/>
    <property type="match status" value="1"/>
</dbReference>
<dbReference type="SUPFAM" id="SSF55785">
    <property type="entry name" value="PYP-like sensor domain (PAS domain)"/>
    <property type="match status" value="1"/>
</dbReference>
<dbReference type="CDD" id="cd00082">
    <property type="entry name" value="HisKA"/>
    <property type="match status" value="1"/>
</dbReference>
<name>A0ABX2N2J6_9SPHN</name>
<evidence type="ECO:0000256" key="2">
    <source>
        <dbReference type="ARBA" id="ARBA00012438"/>
    </source>
</evidence>
<feature type="domain" description="Histidine kinase" evidence="9">
    <location>
        <begin position="134"/>
        <end position="355"/>
    </location>
</feature>
<dbReference type="EC" id="2.7.13.3" evidence="2"/>
<dbReference type="PROSITE" id="PS50112">
    <property type="entry name" value="PAS"/>
    <property type="match status" value="1"/>
</dbReference>
<evidence type="ECO:0000256" key="7">
    <source>
        <dbReference type="ARBA" id="ARBA00022840"/>
    </source>
</evidence>
<keyword evidence="7" id="KW-0067">ATP-binding</keyword>